<proteinExistence type="inferred from homology"/>
<comment type="caution">
    <text evidence="8">The sequence shown here is derived from an EMBL/GenBank/DDBJ whole genome shotgun (WGS) entry which is preliminary data.</text>
</comment>
<evidence type="ECO:0000256" key="1">
    <source>
        <dbReference type="ARBA" id="ARBA00010443"/>
    </source>
</evidence>
<evidence type="ECO:0000256" key="2">
    <source>
        <dbReference type="ARBA" id="ARBA00022679"/>
    </source>
</evidence>
<evidence type="ECO:0000256" key="4">
    <source>
        <dbReference type="ARBA" id="ARBA00022741"/>
    </source>
</evidence>
<dbReference type="PANTHER" id="PTHR43523:SF12">
    <property type="entry name" value="GLUCOSE-1-PHOSPHATE ADENYLYLTRANSFERASE LARGE SUBUNIT 1, CHLOROPLASTIC-RELATED"/>
    <property type="match status" value="1"/>
</dbReference>
<evidence type="ECO:0000256" key="3">
    <source>
        <dbReference type="ARBA" id="ARBA00022695"/>
    </source>
</evidence>
<reference evidence="8 9" key="1">
    <citation type="submission" date="2023-07" db="EMBL/GenBank/DDBJ databases">
        <title>Alkalimonas sp., MEB108 novel, alkaliphilic bacterium isolated from Lonar Lake, India.</title>
        <authorList>
            <person name="Joshi A."/>
            <person name="Thite S."/>
        </authorList>
    </citation>
    <scope>NUCLEOTIDE SEQUENCE [LARGE SCALE GENOMIC DNA]</scope>
    <source>
        <strain evidence="8 9">MEB108</strain>
    </source>
</reference>
<dbReference type="Pfam" id="PF00483">
    <property type="entry name" value="NTP_transferase"/>
    <property type="match status" value="1"/>
</dbReference>
<evidence type="ECO:0000256" key="5">
    <source>
        <dbReference type="ARBA" id="ARBA00023056"/>
    </source>
</evidence>
<dbReference type="InterPro" id="IPR029044">
    <property type="entry name" value="Nucleotide-diphossugar_trans"/>
</dbReference>
<dbReference type="PANTHER" id="PTHR43523">
    <property type="entry name" value="GLUCOSE-1-PHOSPHATE ADENYLYLTRANSFERASE-RELATED"/>
    <property type="match status" value="1"/>
</dbReference>
<evidence type="ECO:0000259" key="6">
    <source>
        <dbReference type="Pfam" id="PF00483"/>
    </source>
</evidence>
<keyword evidence="2" id="KW-0808">Transferase</keyword>
<dbReference type="InterPro" id="IPR011004">
    <property type="entry name" value="Trimer_LpxA-like_sf"/>
</dbReference>
<feature type="domain" description="Glucose-1-phosphate adenylyltransferase/Bifunctional protein GlmU-like C-terminal hexapeptide" evidence="7">
    <location>
        <begin position="302"/>
        <end position="394"/>
    </location>
</feature>
<comment type="similarity">
    <text evidence="1">Belongs to the bacterial/plant glucose-1-phosphate adenylyltransferase family.</text>
</comment>
<dbReference type="RefSeq" id="WP_330127512.1">
    <property type="nucleotide sequence ID" value="NZ_JAUHLI010000002.1"/>
</dbReference>
<protein>
    <submittedName>
        <fullName evidence="8">Sugar phosphate nucleotidyltransferase</fullName>
    </submittedName>
</protein>
<dbReference type="Gene3D" id="2.160.10.10">
    <property type="entry name" value="Hexapeptide repeat proteins"/>
    <property type="match status" value="1"/>
</dbReference>
<evidence type="ECO:0000313" key="9">
    <source>
        <dbReference type="Proteomes" id="UP001336314"/>
    </source>
</evidence>
<dbReference type="CDD" id="cd02508">
    <property type="entry name" value="ADP_Glucose_PP"/>
    <property type="match status" value="1"/>
</dbReference>
<keyword evidence="3" id="KW-0548">Nucleotidyltransferase</keyword>
<keyword evidence="4" id="KW-0547">Nucleotide-binding</keyword>
<dbReference type="CDD" id="cd04651">
    <property type="entry name" value="LbH_G1P_AT_C"/>
    <property type="match status" value="1"/>
</dbReference>
<gene>
    <name evidence="8" type="ORF">QWY20_02795</name>
</gene>
<dbReference type="SUPFAM" id="SSF51161">
    <property type="entry name" value="Trimeric LpxA-like enzymes"/>
    <property type="match status" value="1"/>
</dbReference>
<dbReference type="InterPro" id="IPR005835">
    <property type="entry name" value="NTP_transferase_dom"/>
</dbReference>
<keyword evidence="5" id="KW-0320">Glycogen biosynthesis</keyword>
<dbReference type="InterPro" id="IPR011831">
    <property type="entry name" value="ADP-Glc_PPase"/>
</dbReference>
<dbReference type="InterPro" id="IPR056818">
    <property type="entry name" value="GlmU/GlgC-like_hexapep"/>
</dbReference>
<dbReference type="Gene3D" id="3.90.550.10">
    <property type="entry name" value="Spore Coat Polysaccharide Biosynthesis Protein SpsA, Chain A"/>
    <property type="match status" value="1"/>
</dbReference>
<feature type="domain" description="Nucleotidyl transferase" evidence="6">
    <location>
        <begin position="11"/>
        <end position="271"/>
    </location>
</feature>
<keyword evidence="9" id="KW-1185">Reference proteome</keyword>
<accession>A0ABU7J1I4</accession>
<dbReference type="EMBL" id="JAUHLI010000002">
    <property type="protein sequence ID" value="MEE2000368.1"/>
    <property type="molecule type" value="Genomic_DNA"/>
</dbReference>
<dbReference type="SUPFAM" id="SSF53448">
    <property type="entry name" value="Nucleotide-diphospho-sugar transferases"/>
    <property type="match status" value="1"/>
</dbReference>
<dbReference type="Pfam" id="PF24894">
    <property type="entry name" value="Hexapep_GlmU"/>
    <property type="match status" value="1"/>
</dbReference>
<sequence>MAQQHQRLGCIILAGGQGSRLRPLTNHCAKPAIPFAGHYRVIDFVLSNCINSGCDELWVLGQYQVDGLHHYLHQQWSKQRCPADLHLVKTRESKLKGTAGAVFQQLQQFEYSQATHLLVLSADHVYKMDFRQMLDFHLKHDACMTIAAMPVPAELAPQFGVIAMDSNQRVTGFYEKPRLHQIKHLVDSNGMVLVSMGNYLFNRYCLFQSLQQDAKKMLSRHDFGHDIIPAMHPKEPVYVYDFSNNLVPGERQHYWRDVGTQDAFFQAHMDLLGPNPAVRLHNEHWPVFGKEPVAPSYFAGSSNSNIQDSLIGAGCELSAASIRHSVIGSHCRIHQGAELEDCVLMGQVEVGANSKLRNVIVTENCRIAEHSSIGFNARLDSQRYQRLPSGLVIVSSNQAGISTLHDLH</sequence>
<name>A0ABU7J1I4_9GAMM</name>
<organism evidence="8 9">
    <name type="scientific">Alkalimonas cellulosilytica</name>
    <dbReference type="NCBI Taxonomy" id="3058395"/>
    <lineage>
        <taxon>Bacteria</taxon>
        <taxon>Pseudomonadati</taxon>
        <taxon>Pseudomonadota</taxon>
        <taxon>Gammaproteobacteria</taxon>
        <taxon>Alkalimonas</taxon>
    </lineage>
</organism>
<dbReference type="Proteomes" id="UP001336314">
    <property type="component" value="Unassembled WGS sequence"/>
</dbReference>
<evidence type="ECO:0000313" key="8">
    <source>
        <dbReference type="EMBL" id="MEE2000368.1"/>
    </source>
</evidence>
<evidence type="ECO:0000259" key="7">
    <source>
        <dbReference type="Pfam" id="PF24894"/>
    </source>
</evidence>